<dbReference type="SUPFAM" id="SSF52540">
    <property type="entry name" value="P-loop containing nucleoside triphosphate hydrolases"/>
    <property type="match status" value="1"/>
</dbReference>
<dbReference type="InterPro" id="IPR035965">
    <property type="entry name" value="PAS-like_dom_sf"/>
</dbReference>
<evidence type="ECO:0000313" key="5">
    <source>
        <dbReference type="Proteomes" id="UP000191931"/>
    </source>
</evidence>
<dbReference type="PANTHER" id="PTHR32071:SF74">
    <property type="entry name" value="TRANSCRIPTIONAL ACTIVATOR ROCR"/>
    <property type="match status" value="1"/>
</dbReference>
<dbReference type="OrthoDB" id="9803970at2"/>
<dbReference type="SUPFAM" id="SSF55785">
    <property type="entry name" value="PYP-like sensor domain (PAS domain)"/>
    <property type="match status" value="1"/>
</dbReference>
<dbReference type="GO" id="GO:0006355">
    <property type="term" value="P:regulation of DNA-templated transcription"/>
    <property type="evidence" value="ECO:0007669"/>
    <property type="project" value="InterPro"/>
</dbReference>
<dbReference type="PROSITE" id="PS00676">
    <property type="entry name" value="SIGMA54_INTERACT_2"/>
    <property type="match status" value="1"/>
</dbReference>
<dbReference type="SMART" id="SM00382">
    <property type="entry name" value="AAA"/>
    <property type="match status" value="1"/>
</dbReference>
<dbReference type="PANTHER" id="PTHR32071">
    <property type="entry name" value="TRANSCRIPTIONAL REGULATORY PROTEIN"/>
    <property type="match status" value="1"/>
</dbReference>
<keyword evidence="1" id="KW-0547">Nucleotide-binding</keyword>
<dbReference type="STRING" id="1246637.MTBBW1_2170010"/>
<dbReference type="GO" id="GO:0005524">
    <property type="term" value="F:ATP binding"/>
    <property type="evidence" value="ECO:0007669"/>
    <property type="project" value="UniProtKB-KW"/>
</dbReference>
<reference evidence="4 5" key="1">
    <citation type="submission" date="2017-03" db="EMBL/GenBank/DDBJ databases">
        <authorList>
            <person name="Afonso C.L."/>
            <person name="Miller P.J."/>
            <person name="Scott M.A."/>
            <person name="Spackman E."/>
            <person name="Goraichik I."/>
            <person name="Dimitrov K.M."/>
            <person name="Suarez D.L."/>
            <person name="Swayne D.E."/>
        </authorList>
    </citation>
    <scope>NUCLEOTIDE SEQUENCE [LARGE SCALE GENOMIC DNA]</scope>
    <source>
        <strain evidence="4">PRJEB14757</strain>
    </source>
</reference>
<accession>A0A1W1HCQ5</accession>
<evidence type="ECO:0000259" key="3">
    <source>
        <dbReference type="PROSITE" id="PS50045"/>
    </source>
</evidence>
<dbReference type="Pfam" id="PF00158">
    <property type="entry name" value="Sigma54_activat"/>
    <property type="match status" value="1"/>
</dbReference>
<dbReference type="InterPro" id="IPR025662">
    <property type="entry name" value="Sigma_54_int_dom_ATP-bd_1"/>
</dbReference>
<dbReference type="InterPro" id="IPR027417">
    <property type="entry name" value="P-loop_NTPase"/>
</dbReference>
<evidence type="ECO:0000256" key="1">
    <source>
        <dbReference type="ARBA" id="ARBA00022741"/>
    </source>
</evidence>
<keyword evidence="2" id="KW-0067">ATP-binding</keyword>
<dbReference type="EMBL" id="FWEV01000132">
    <property type="protein sequence ID" value="SLM30239.1"/>
    <property type="molecule type" value="Genomic_DNA"/>
</dbReference>
<sequence>MNTKISRASSIAKTVQDMDLTLFSMLPILDLFYEGIIIANKEGRVVYMNQTQADLDDLDINLVKGRKVTEIYRVDDGISPTMQCLRTGKAIENLACFYRTHLGKMINSIHNVYPLFHNREICGTICFIREYNSMDKTVEYANSQETKRDLQSFNLSNHHRERLNIGNGTRFTFDDLIGNDERFIQAVHSASMACNTPSSIMLYGETGTGKELFAQSIHNKSFRSKKRFVAVNCAAIPENLLEGILFGTSKGAFTGSIDKEGLFEKASGGTLLLDEINSMPIGLQAKLLRTLQEKKYAGSVP</sequence>
<organism evidence="4 5">
    <name type="scientific">Desulfamplus magnetovallimortis</name>
    <dbReference type="NCBI Taxonomy" id="1246637"/>
    <lineage>
        <taxon>Bacteria</taxon>
        <taxon>Pseudomonadati</taxon>
        <taxon>Thermodesulfobacteriota</taxon>
        <taxon>Desulfobacteria</taxon>
        <taxon>Desulfobacterales</taxon>
        <taxon>Desulfobacteraceae</taxon>
        <taxon>Desulfamplus</taxon>
    </lineage>
</organism>
<dbReference type="Proteomes" id="UP000191931">
    <property type="component" value="Unassembled WGS sequence"/>
</dbReference>
<protein>
    <submittedName>
        <fullName evidence="4">RocR</fullName>
    </submittedName>
</protein>
<dbReference type="InterPro" id="IPR025943">
    <property type="entry name" value="Sigma_54_int_dom_ATP-bd_2"/>
</dbReference>
<dbReference type="PROSITE" id="PS50045">
    <property type="entry name" value="SIGMA54_INTERACT_4"/>
    <property type="match status" value="1"/>
</dbReference>
<proteinExistence type="predicted"/>
<dbReference type="Gene3D" id="3.40.50.300">
    <property type="entry name" value="P-loop containing nucleotide triphosphate hydrolases"/>
    <property type="match status" value="1"/>
</dbReference>
<keyword evidence="5" id="KW-1185">Reference proteome</keyword>
<dbReference type="AlphaFoldDB" id="A0A1W1HCQ5"/>
<evidence type="ECO:0000313" key="4">
    <source>
        <dbReference type="EMBL" id="SLM30239.1"/>
    </source>
</evidence>
<gene>
    <name evidence="4" type="ORF">MTBBW1_2170010</name>
</gene>
<dbReference type="InterPro" id="IPR002078">
    <property type="entry name" value="Sigma_54_int"/>
</dbReference>
<dbReference type="Gene3D" id="3.30.450.20">
    <property type="entry name" value="PAS domain"/>
    <property type="match status" value="1"/>
</dbReference>
<evidence type="ECO:0000256" key="2">
    <source>
        <dbReference type="ARBA" id="ARBA00022840"/>
    </source>
</evidence>
<feature type="domain" description="Sigma-54 factor interaction" evidence="3">
    <location>
        <begin position="176"/>
        <end position="301"/>
    </location>
</feature>
<dbReference type="CDD" id="cd00009">
    <property type="entry name" value="AAA"/>
    <property type="match status" value="1"/>
</dbReference>
<name>A0A1W1HCQ5_9BACT</name>
<dbReference type="InterPro" id="IPR003593">
    <property type="entry name" value="AAA+_ATPase"/>
</dbReference>
<dbReference type="PROSITE" id="PS00675">
    <property type="entry name" value="SIGMA54_INTERACT_1"/>
    <property type="match status" value="1"/>
</dbReference>